<evidence type="ECO:0000256" key="1">
    <source>
        <dbReference type="SAM" id="Phobius"/>
    </source>
</evidence>
<reference evidence="2 3" key="1">
    <citation type="submission" date="2019-08" db="EMBL/GenBank/DDBJ databases">
        <title>In-depth cultivation of the pig gut microbiome towards novel bacterial diversity and tailored functional studies.</title>
        <authorList>
            <person name="Wylensek D."/>
            <person name="Hitch T.C.A."/>
            <person name="Clavel T."/>
        </authorList>
    </citation>
    <scope>NUCLEOTIDE SEQUENCE [LARGE SCALE GENOMIC DNA]</scope>
    <source>
        <strain evidence="2 3">WCA-SAB-591-4A-A</strain>
    </source>
</reference>
<keyword evidence="1" id="KW-0812">Transmembrane</keyword>
<dbReference type="EMBL" id="VUNE01000001">
    <property type="protein sequence ID" value="MST61813.1"/>
    <property type="molecule type" value="Genomic_DNA"/>
</dbReference>
<organism evidence="2 3">
    <name type="scientific">Peptostreptococcus porci</name>
    <dbReference type="NCBI Taxonomy" id="2652282"/>
    <lineage>
        <taxon>Bacteria</taxon>
        <taxon>Bacillati</taxon>
        <taxon>Bacillota</taxon>
        <taxon>Clostridia</taxon>
        <taxon>Peptostreptococcales</taxon>
        <taxon>Peptostreptococcaceae</taxon>
        <taxon>Peptostreptococcus</taxon>
    </lineage>
</organism>
<dbReference type="PANTHER" id="PTHR30032">
    <property type="entry name" value="N-ACETYLMURAMOYL-L-ALANINE AMIDASE-RELATED"/>
    <property type="match status" value="1"/>
</dbReference>
<keyword evidence="3" id="KW-1185">Reference proteome</keyword>
<dbReference type="AlphaFoldDB" id="A0A6N7XE23"/>
<name>A0A6N7XE23_9FIRM</name>
<feature type="transmembrane region" description="Helical" evidence="1">
    <location>
        <begin position="344"/>
        <end position="361"/>
    </location>
</feature>
<dbReference type="PANTHER" id="PTHR30032:SF4">
    <property type="entry name" value="AMIDASE ENHANCER"/>
    <property type="match status" value="1"/>
</dbReference>
<dbReference type="InterPro" id="IPR051922">
    <property type="entry name" value="Bact_Sporulation_Assoc"/>
</dbReference>
<evidence type="ECO:0000313" key="2">
    <source>
        <dbReference type="EMBL" id="MST61813.1"/>
    </source>
</evidence>
<proteinExistence type="predicted"/>
<gene>
    <name evidence="2" type="ORF">FYJ71_02340</name>
</gene>
<dbReference type="InterPro" id="IPR007253">
    <property type="entry name" value="Cell_wall-bd_2"/>
</dbReference>
<keyword evidence="1" id="KW-0472">Membrane</keyword>
<dbReference type="GO" id="GO:0030288">
    <property type="term" value="C:outer membrane-bounded periplasmic space"/>
    <property type="evidence" value="ECO:0007669"/>
    <property type="project" value="TreeGrafter"/>
</dbReference>
<protein>
    <submittedName>
        <fullName evidence="2">Cell wall-binding repeat-containing protein</fullName>
    </submittedName>
</protein>
<dbReference type="Pfam" id="PF04122">
    <property type="entry name" value="CW_binding_2"/>
    <property type="match status" value="3"/>
</dbReference>
<keyword evidence="1" id="KW-1133">Transmembrane helix</keyword>
<comment type="caution">
    <text evidence="2">The sequence shown here is derived from an EMBL/GenBank/DDBJ whole genome shotgun (WGS) entry which is preliminary data.</text>
</comment>
<dbReference type="Proteomes" id="UP000440713">
    <property type="component" value="Unassembled WGS sequence"/>
</dbReference>
<dbReference type="Gene3D" id="3.40.50.12090">
    <property type="match status" value="1"/>
</dbReference>
<dbReference type="RefSeq" id="WP_154537192.1">
    <property type="nucleotide sequence ID" value="NZ_JAXFFP010000006.1"/>
</dbReference>
<evidence type="ECO:0000313" key="3">
    <source>
        <dbReference type="Proteomes" id="UP000440713"/>
    </source>
</evidence>
<accession>A0A6N7XE23</accession>
<sequence length="373" mass="42930">MKKYLKYMILAALALCLYKAIDKVLDRMYLGQYTINDYTDDTRFTTVNKVLDKRFEKSDVAILINTEYIDQVVSTAPYAYSKKIPVFYTEKQKVLKPVYDEMEKLGVKKVILVGGVNSLSESVERSLERNGYKFERINESRGINFSIKIAEMMMSDNKISEIAVVTSDEFDLPNAISFSPYSQKNKIPILVTSNTQNDYLKIKKLIRNNNINKVYLIGNEGYLNSNFDRLANVKIQKIKGEDRYDFNKKLIKTIYGKSDNGNVYISKGGELLHKRHIGSGQLINAIAISPLAADNDSPLLFIENNYFETQESQIVEKNGYKILNQVGFKIERRNYFNIERMKNATTVVLILISIMMVVRVSRNSRDEENKKIL</sequence>